<reference evidence="1" key="1">
    <citation type="submission" date="2021-03" db="EMBL/GenBank/DDBJ databases">
        <title>Comparative genomics and phylogenomic investigation of the class Geoglossomycetes provide insights into ecological specialization and systematics.</title>
        <authorList>
            <person name="Melie T."/>
            <person name="Pirro S."/>
            <person name="Miller A.N."/>
            <person name="Quandt A."/>
        </authorList>
    </citation>
    <scope>NUCLEOTIDE SEQUENCE</scope>
    <source>
        <strain evidence="1">GBOQ0MN5Z8</strain>
    </source>
</reference>
<dbReference type="EMBL" id="JAGHQL010000053">
    <property type="protein sequence ID" value="KAH0542468.1"/>
    <property type="molecule type" value="Genomic_DNA"/>
</dbReference>
<dbReference type="AlphaFoldDB" id="A0A9P8I8A6"/>
<gene>
    <name evidence="1" type="ORF">FGG08_003139</name>
</gene>
<proteinExistence type="predicted"/>
<sequence>MTYKEVKLAFVYRFEMEADMEIEIDSDIDNEDGVDLMLPIHKPSPRFEIDQPSRFHSPLGHQTERLVLPALINLVVPLACPETNITGNLLQNDLEVLKPILQDINDTLTHKERMILYCLYCQFRSCMPDPTNSDLPSFADSISWGFHDFALHGLRDSARGHVLAANSFGGVGRGEMESDVLRIGASLFKDIGRSEKIERYEKIEGDALRNAAELFNRMEKENISAKEAGHLWDTIRKRIDKKIEECCDIRLFLYFNILNRVKPNNHDSADNQLEALYNFCFTYLEMGAVERLSPLLGFCSEKAFRMSLSWNSLASQLGVIFRLATIAFVGLRATRLFPRGKYDETDRLFYGALLVALSFDGMVSEERTYMEMYKSEMGEYLFGDEQDTQSYLDILCQTS</sequence>
<evidence type="ECO:0000313" key="2">
    <source>
        <dbReference type="Proteomes" id="UP000698800"/>
    </source>
</evidence>
<dbReference type="Proteomes" id="UP000698800">
    <property type="component" value="Unassembled WGS sequence"/>
</dbReference>
<keyword evidence="2" id="KW-1185">Reference proteome</keyword>
<accession>A0A9P8I8A6</accession>
<organism evidence="1 2">
    <name type="scientific">Glutinoglossum americanum</name>
    <dbReference type="NCBI Taxonomy" id="1670608"/>
    <lineage>
        <taxon>Eukaryota</taxon>
        <taxon>Fungi</taxon>
        <taxon>Dikarya</taxon>
        <taxon>Ascomycota</taxon>
        <taxon>Pezizomycotina</taxon>
        <taxon>Geoglossomycetes</taxon>
        <taxon>Geoglossales</taxon>
        <taxon>Geoglossaceae</taxon>
        <taxon>Glutinoglossum</taxon>
    </lineage>
</organism>
<protein>
    <submittedName>
        <fullName evidence="1">Uncharacterized protein</fullName>
    </submittedName>
</protein>
<evidence type="ECO:0000313" key="1">
    <source>
        <dbReference type="EMBL" id="KAH0542468.1"/>
    </source>
</evidence>
<comment type="caution">
    <text evidence="1">The sequence shown here is derived from an EMBL/GenBank/DDBJ whole genome shotgun (WGS) entry which is preliminary data.</text>
</comment>
<name>A0A9P8I8A6_9PEZI</name>